<evidence type="ECO:0000256" key="10">
    <source>
        <dbReference type="SAM" id="Phobius"/>
    </source>
</evidence>
<feature type="transmembrane region" description="Helical" evidence="10">
    <location>
        <begin position="343"/>
        <end position="364"/>
    </location>
</feature>
<evidence type="ECO:0000256" key="7">
    <source>
        <dbReference type="ARBA" id="ARBA00023294"/>
    </source>
</evidence>
<dbReference type="GO" id="GO:0005789">
    <property type="term" value="C:endoplasmic reticulum membrane"/>
    <property type="evidence" value="ECO:0007669"/>
    <property type="project" value="UniProtKB-SubCell"/>
</dbReference>
<feature type="transmembrane region" description="Helical" evidence="10">
    <location>
        <begin position="273"/>
        <end position="295"/>
    </location>
</feature>
<proteinExistence type="inferred from homology"/>
<evidence type="ECO:0000256" key="6">
    <source>
        <dbReference type="ARBA" id="ARBA00023136"/>
    </source>
</evidence>
<comment type="caution">
    <text evidence="11">The sequence shown here is derived from an EMBL/GenBank/DDBJ whole genome shotgun (WGS) entry which is preliminary data.</text>
</comment>
<comment type="subcellular location">
    <subcellularLocation>
        <location evidence="1">Endoplasmic reticulum membrane</location>
        <topology evidence="1">Multi-pass membrane protein</topology>
    </subcellularLocation>
</comment>
<feature type="transmembrane region" description="Helical" evidence="10">
    <location>
        <begin position="6"/>
        <end position="28"/>
    </location>
</feature>
<dbReference type="GO" id="GO:0080162">
    <property type="term" value="P:endoplasmic reticulum to cytosol auxin transport"/>
    <property type="evidence" value="ECO:0007669"/>
    <property type="project" value="InterPro"/>
</dbReference>
<evidence type="ECO:0000256" key="1">
    <source>
        <dbReference type="ARBA" id="ARBA00004477"/>
    </source>
</evidence>
<evidence type="ECO:0000256" key="5">
    <source>
        <dbReference type="ARBA" id="ARBA00022989"/>
    </source>
</evidence>
<comment type="function">
    <text evidence="8">Involved in cellular auxin homeostasis by regulating auxin metabolism. Regulates intracellular auxin accumulation at the endoplasmic reticulum and thus auxin availability for nuclear auxin signaling.</text>
</comment>
<organism evidence="11 12">
    <name type="scientific">Ambrosia artemisiifolia</name>
    <name type="common">Common ragweed</name>
    <dbReference type="NCBI Taxonomy" id="4212"/>
    <lineage>
        <taxon>Eukaryota</taxon>
        <taxon>Viridiplantae</taxon>
        <taxon>Streptophyta</taxon>
        <taxon>Embryophyta</taxon>
        <taxon>Tracheophyta</taxon>
        <taxon>Spermatophyta</taxon>
        <taxon>Magnoliopsida</taxon>
        <taxon>eudicotyledons</taxon>
        <taxon>Gunneridae</taxon>
        <taxon>Pentapetalae</taxon>
        <taxon>asterids</taxon>
        <taxon>campanulids</taxon>
        <taxon>Asterales</taxon>
        <taxon>Asteraceae</taxon>
        <taxon>Asteroideae</taxon>
        <taxon>Heliantheae alliance</taxon>
        <taxon>Heliantheae</taxon>
        <taxon>Ambrosia</taxon>
    </lineage>
</organism>
<accession>A0AAD5D9M6</accession>
<dbReference type="AlphaFoldDB" id="A0AAD5D9M6"/>
<evidence type="ECO:0000256" key="4">
    <source>
        <dbReference type="ARBA" id="ARBA00022824"/>
    </source>
</evidence>
<keyword evidence="2" id="KW-0813">Transport</keyword>
<dbReference type="PANTHER" id="PTHR31651">
    <property type="match status" value="1"/>
</dbReference>
<evidence type="ECO:0000256" key="2">
    <source>
        <dbReference type="ARBA" id="ARBA00022448"/>
    </source>
</evidence>
<keyword evidence="12" id="KW-1185">Reference proteome</keyword>
<comment type="similarity">
    <text evidence="9">Belongs to the auxin efflux carrier (TC 2.A.69.2) family.</text>
</comment>
<evidence type="ECO:0000313" key="12">
    <source>
        <dbReference type="Proteomes" id="UP001206925"/>
    </source>
</evidence>
<keyword evidence="7" id="KW-0927">Auxin signaling pathway</keyword>
<keyword evidence="3 10" id="KW-0812">Transmembrane</keyword>
<feature type="transmembrane region" description="Helical" evidence="10">
    <location>
        <begin position="203"/>
        <end position="223"/>
    </location>
</feature>
<protein>
    <submittedName>
        <fullName evidence="11">Uncharacterized protein</fullName>
    </submittedName>
</protein>
<dbReference type="InterPro" id="IPR004776">
    <property type="entry name" value="Mem_transp_PIN-like"/>
</dbReference>
<gene>
    <name evidence="11" type="ORF">M8C21_032751</name>
</gene>
<dbReference type="InterPro" id="IPR045033">
    <property type="entry name" value="PILS1/3/4/5/7"/>
</dbReference>
<dbReference type="GO" id="GO:0009734">
    <property type="term" value="P:auxin-activated signaling pathway"/>
    <property type="evidence" value="ECO:0007669"/>
    <property type="project" value="UniProtKB-KW"/>
</dbReference>
<feature type="transmembrane region" description="Helical" evidence="10">
    <location>
        <begin position="243"/>
        <end position="261"/>
    </location>
</feature>
<dbReference type="Proteomes" id="UP001206925">
    <property type="component" value="Unassembled WGS sequence"/>
</dbReference>
<sequence length="365" mass="40662">MGFWTLFEVASMPTVQVIIVSVIGAIMATDRFDLLSNDIRRGLNKVVYASKYWHNILMWRNIGVDSSKAYQTRGTYGRLDYSNVFNRELGKHSSANHSCNLYSKWQPVRRSQYILKWVEQLIRNSAVKYNAMKEAKDLLKVPNKDLDSDEKSQLLNKDGDSCSTKVDPENPTLVYQQLASKEAKKGASSSKLIETLHRLLEELLAPPTVGAIIGFIFGAVPWLKNLVIGDDAPLRVIQDSITLLGDGTLPCITLILGGNLVQGLRNASIRPIVIITIIIVRYVFLPMIGIGVIKAAEALGLLPYDPLFKFVLLIQFTVPPAMNISTMTQLFNVGQEECSVLTMWTYIVAAFALTGWSTVFMSILT</sequence>
<dbReference type="PANTHER" id="PTHR31651:SF3">
    <property type="entry name" value="PROTEIN PIN-LIKES 7"/>
    <property type="match status" value="1"/>
</dbReference>
<evidence type="ECO:0000256" key="3">
    <source>
        <dbReference type="ARBA" id="ARBA00022692"/>
    </source>
</evidence>
<keyword evidence="6 10" id="KW-0472">Membrane</keyword>
<evidence type="ECO:0000256" key="8">
    <source>
        <dbReference type="ARBA" id="ARBA00025100"/>
    </source>
</evidence>
<evidence type="ECO:0000256" key="9">
    <source>
        <dbReference type="ARBA" id="ARBA00025752"/>
    </source>
</evidence>
<reference evidence="11" key="1">
    <citation type="submission" date="2022-06" db="EMBL/GenBank/DDBJ databases">
        <title>Uncovering the hologenomic basis of an extraordinary plant invasion.</title>
        <authorList>
            <person name="Bieker V.C."/>
            <person name="Martin M.D."/>
            <person name="Gilbert T."/>
            <person name="Hodgins K."/>
            <person name="Battlay P."/>
            <person name="Petersen B."/>
            <person name="Wilson J."/>
        </authorList>
    </citation>
    <scope>NUCLEOTIDE SEQUENCE</scope>
    <source>
        <strain evidence="11">AA19_3_7</strain>
        <tissue evidence="11">Leaf</tissue>
    </source>
</reference>
<dbReference type="Pfam" id="PF03547">
    <property type="entry name" value="Mem_trans"/>
    <property type="match status" value="1"/>
</dbReference>
<dbReference type="EMBL" id="JAMZMK010000835">
    <property type="protein sequence ID" value="KAI7755744.1"/>
    <property type="molecule type" value="Genomic_DNA"/>
</dbReference>
<evidence type="ECO:0000313" key="11">
    <source>
        <dbReference type="EMBL" id="KAI7755744.1"/>
    </source>
</evidence>
<name>A0AAD5D9M6_AMBAR</name>
<keyword evidence="5 10" id="KW-1133">Transmembrane helix</keyword>
<keyword evidence="4" id="KW-0256">Endoplasmic reticulum</keyword>